<feature type="domain" description="NYN" evidence="1">
    <location>
        <begin position="10"/>
        <end position="159"/>
    </location>
</feature>
<sequence length="172" mass="19260">MTIVKHKDQRVVTLIDVPNMYHSAKALYQKRVNFKEVLKQAVAGRKLIRAIGYVVKTESREEAAFFDALVKSGIETKIKELQVYPGGFKKGDWDVGLAVDAIRLAQKADVVVLVTGDGDFAPLIEYLKTNLGSQVEVIGFGRSSSSKLKERADEFFNLEDDPRRFLLATKNI</sequence>
<evidence type="ECO:0000259" key="1">
    <source>
        <dbReference type="Pfam" id="PF01936"/>
    </source>
</evidence>
<dbReference type="InterPro" id="IPR047140">
    <property type="entry name" value="LabA"/>
</dbReference>
<evidence type="ECO:0000313" key="2">
    <source>
        <dbReference type="EMBL" id="OGZ32032.1"/>
    </source>
</evidence>
<organism evidence="2 3">
    <name type="scientific">Candidatus Niyogibacteria bacterium RIFCSPLOWO2_12_FULL_41_13</name>
    <dbReference type="NCBI Taxonomy" id="1801726"/>
    <lineage>
        <taxon>Bacteria</taxon>
        <taxon>Candidatus Niyogiibacteriota</taxon>
    </lineage>
</organism>
<proteinExistence type="predicted"/>
<dbReference type="CDD" id="cd10911">
    <property type="entry name" value="PIN_LabA"/>
    <property type="match status" value="1"/>
</dbReference>
<accession>A0A1G2F2Q6</accession>
<dbReference type="STRING" id="1801726.A3H02_02935"/>
<protein>
    <recommendedName>
        <fullName evidence="1">NYN domain-containing protein</fullName>
    </recommendedName>
</protein>
<dbReference type="Proteomes" id="UP000176787">
    <property type="component" value="Unassembled WGS sequence"/>
</dbReference>
<dbReference type="AlphaFoldDB" id="A0A1G2F2Q6"/>
<name>A0A1G2F2Q6_9BACT</name>
<dbReference type="Pfam" id="PF01936">
    <property type="entry name" value="NYN"/>
    <property type="match status" value="1"/>
</dbReference>
<evidence type="ECO:0000313" key="3">
    <source>
        <dbReference type="Proteomes" id="UP000176787"/>
    </source>
</evidence>
<dbReference type="Gene3D" id="3.40.50.1010">
    <property type="entry name" value="5'-nuclease"/>
    <property type="match status" value="1"/>
</dbReference>
<comment type="caution">
    <text evidence="2">The sequence shown here is derived from an EMBL/GenBank/DDBJ whole genome shotgun (WGS) entry which is preliminary data.</text>
</comment>
<dbReference type="GO" id="GO:0004540">
    <property type="term" value="F:RNA nuclease activity"/>
    <property type="evidence" value="ECO:0007669"/>
    <property type="project" value="InterPro"/>
</dbReference>
<dbReference type="InterPro" id="IPR021139">
    <property type="entry name" value="NYN"/>
</dbReference>
<reference evidence="2 3" key="1">
    <citation type="journal article" date="2016" name="Nat. Commun.">
        <title>Thousands of microbial genomes shed light on interconnected biogeochemical processes in an aquifer system.</title>
        <authorList>
            <person name="Anantharaman K."/>
            <person name="Brown C.T."/>
            <person name="Hug L.A."/>
            <person name="Sharon I."/>
            <person name="Castelle C.J."/>
            <person name="Probst A.J."/>
            <person name="Thomas B.C."/>
            <person name="Singh A."/>
            <person name="Wilkins M.J."/>
            <person name="Karaoz U."/>
            <person name="Brodie E.L."/>
            <person name="Williams K.H."/>
            <person name="Hubbard S.S."/>
            <person name="Banfield J.F."/>
        </authorList>
    </citation>
    <scope>NUCLEOTIDE SEQUENCE [LARGE SCALE GENOMIC DNA]</scope>
</reference>
<gene>
    <name evidence="2" type="ORF">A3H02_02935</name>
</gene>
<dbReference type="PANTHER" id="PTHR35458">
    <property type="entry name" value="SLR0755 PROTEIN"/>
    <property type="match status" value="1"/>
</dbReference>
<dbReference type="PANTHER" id="PTHR35458:SF8">
    <property type="entry name" value="SLR0650 PROTEIN"/>
    <property type="match status" value="1"/>
</dbReference>
<dbReference type="EMBL" id="MHMS01000016">
    <property type="protein sequence ID" value="OGZ32032.1"/>
    <property type="molecule type" value="Genomic_DNA"/>
</dbReference>